<dbReference type="RefSeq" id="WP_073004941.1">
    <property type="nucleotide sequence ID" value="NZ_FQXD01000002.1"/>
</dbReference>
<dbReference type="InterPro" id="IPR008136">
    <property type="entry name" value="CinA_C"/>
</dbReference>
<dbReference type="Gene3D" id="3.90.950.20">
    <property type="entry name" value="CinA-like"/>
    <property type="match status" value="1"/>
</dbReference>
<dbReference type="Gene3D" id="3.30.70.2860">
    <property type="match status" value="1"/>
</dbReference>
<dbReference type="Pfam" id="PF18146">
    <property type="entry name" value="CinA_KH"/>
    <property type="match status" value="1"/>
</dbReference>
<feature type="domain" description="MoaB/Mog" evidence="2">
    <location>
        <begin position="8"/>
        <end position="174"/>
    </location>
</feature>
<dbReference type="HAMAP" id="MF_00226_B">
    <property type="entry name" value="CinA_B"/>
    <property type="match status" value="1"/>
</dbReference>
<dbReference type="NCBIfam" id="TIGR00199">
    <property type="entry name" value="PncC_domain"/>
    <property type="match status" value="1"/>
</dbReference>
<dbReference type="CDD" id="cd00885">
    <property type="entry name" value="cinA"/>
    <property type="match status" value="1"/>
</dbReference>
<dbReference type="PANTHER" id="PTHR13939:SF0">
    <property type="entry name" value="NMN AMIDOHYDROLASE-LIKE PROTEIN YFAY"/>
    <property type="match status" value="1"/>
</dbReference>
<dbReference type="Gene3D" id="3.40.980.10">
    <property type="entry name" value="MoaB/Mog-like domain"/>
    <property type="match status" value="1"/>
</dbReference>
<dbReference type="InterPro" id="IPR041424">
    <property type="entry name" value="CinA_KH"/>
</dbReference>
<dbReference type="Pfam" id="PF00994">
    <property type="entry name" value="MoCF_biosynth"/>
    <property type="match status" value="1"/>
</dbReference>
<accession>A0A1M5N1Q1</accession>
<dbReference type="NCBIfam" id="NF001813">
    <property type="entry name" value="PRK00549.1"/>
    <property type="match status" value="1"/>
</dbReference>
<dbReference type="SMART" id="SM00852">
    <property type="entry name" value="MoCF_biosynth"/>
    <property type="match status" value="1"/>
</dbReference>
<dbReference type="InterPro" id="IPR036425">
    <property type="entry name" value="MoaB/Mog-like_dom_sf"/>
</dbReference>
<organism evidence="3 4">
    <name type="scientific">Virgibacillus chiguensis</name>
    <dbReference type="NCBI Taxonomy" id="411959"/>
    <lineage>
        <taxon>Bacteria</taxon>
        <taxon>Bacillati</taxon>
        <taxon>Bacillota</taxon>
        <taxon>Bacilli</taxon>
        <taxon>Bacillales</taxon>
        <taxon>Bacillaceae</taxon>
        <taxon>Virgibacillus</taxon>
    </lineage>
</organism>
<evidence type="ECO:0000256" key="1">
    <source>
        <dbReference type="HAMAP-Rule" id="MF_00226"/>
    </source>
</evidence>
<comment type="similarity">
    <text evidence="1">Belongs to the CinA family.</text>
</comment>
<dbReference type="PIRSF" id="PIRSF006728">
    <property type="entry name" value="CinA"/>
    <property type="match status" value="1"/>
</dbReference>
<dbReference type="PANTHER" id="PTHR13939">
    <property type="entry name" value="NICOTINAMIDE-NUCLEOTIDE AMIDOHYDROLASE PNCC"/>
    <property type="match status" value="1"/>
</dbReference>
<evidence type="ECO:0000259" key="2">
    <source>
        <dbReference type="SMART" id="SM00852"/>
    </source>
</evidence>
<evidence type="ECO:0000313" key="4">
    <source>
        <dbReference type="Proteomes" id="UP000184079"/>
    </source>
</evidence>
<sequence>MSKELQAEIIAVGTELLLGQIANTNAQWLSEQLANQGVNTYHHTVVGDNLQRVRETFEMAQKRSNIVIVTGGLGPTEDDLTREAFQQLSTIPLVEHEPSMCKIRAYFEKQQAVMTPNNPKQARVFEGATVWMNPVGMAPGMKLTYDGCTWVFLPGVPKEMKALVREYMIPSIQKLLGKKEIIKSVLLKFTGIGESKLEHELQDIIHEQTNPTIAPLAQEEGIVIRLTAKSDSLQKADQLLQETKVKIFSRVGQYAYGEDHETLEGKVVDLLLAKQYTVAAAESLTGGAFAEKITTVPGSSNVFQGSMVTYTNTAKQNTLHVPKEILETNGAVSEECAEAMAKQAAAKFSSTIGIAFTGVAGPTEMEGKLVGTVYISIYNDNGTFVTRKFLFPGDRNAIRRKTVLKGFELLYQTLK</sequence>
<dbReference type="SUPFAM" id="SSF142433">
    <property type="entry name" value="CinA-like"/>
    <property type="match status" value="1"/>
</dbReference>
<name>A0A1M5N1Q1_9BACI</name>
<dbReference type="Proteomes" id="UP000184079">
    <property type="component" value="Unassembled WGS sequence"/>
</dbReference>
<dbReference type="InterPro" id="IPR036653">
    <property type="entry name" value="CinA-like_C"/>
</dbReference>
<proteinExistence type="inferred from homology"/>
<gene>
    <name evidence="1" type="primary">cinA</name>
    <name evidence="3" type="ORF">SAMN05421807_10233</name>
</gene>
<dbReference type="OrthoDB" id="9801454at2"/>
<dbReference type="InterPro" id="IPR008135">
    <property type="entry name" value="Competence-induced_CinA"/>
</dbReference>
<dbReference type="InterPro" id="IPR001453">
    <property type="entry name" value="MoaB/Mog_dom"/>
</dbReference>
<dbReference type="InterPro" id="IPR050101">
    <property type="entry name" value="CinA"/>
</dbReference>
<dbReference type="SUPFAM" id="SSF53218">
    <property type="entry name" value="Molybdenum cofactor biosynthesis proteins"/>
    <property type="match status" value="1"/>
</dbReference>
<dbReference type="Pfam" id="PF02464">
    <property type="entry name" value="CinA"/>
    <property type="match status" value="1"/>
</dbReference>
<dbReference type="NCBIfam" id="TIGR00177">
    <property type="entry name" value="molyb_syn"/>
    <property type="match status" value="1"/>
</dbReference>
<reference evidence="4" key="1">
    <citation type="submission" date="2016-11" db="EMBL/GenBank/DDBJ databases">
        <authorList>
            <person name="Varghese N."/>
            <person name="Submissions S."/>
        </authorList>
    </citation>
    <scope>NUCLEOTIDE SEQUENCE [LARGE SCALE GENOMIC DNA]</scope>
    <source>
        <strain evidence="4">CGMCC 1.6496</strain>
    </source>
</reference>
<dbReference type="EMBL" id="FQXD01000002">
    <property type="protein sequence ID" value="SHG83478.1"/>
    <property type="molecule type" value="Genomic_DNA"/>
</dbReference>
<protein>
    <recommendedName>
        <fullName evidence="1">Putative competence-damage inducible protein</fullName>
    </recommendedName>
</protein>
<evidence type="ECO:0000313" key="3">
    <source>
        <dbReference type="EMBL" id="SHG83478.1"/>
    </source>
</evidence>
<keyword evidence="4" id="KW-1185">Reference proteome</keyword>
<dbReference type="AlphaFoldDB" id="A0A1M5N1Q1"/>
<dbReference type="NCBIfam" id="TIGR00200">
    <property type="entry name" value="cinA_nterm"/>
    <property type="match status" value="1"/>
</dbReference>